<name>A0A9N7Y4Q4_PLEPL</name>
<evidence type="ECO:0000256" key="3">
    <source>
        <dbReference type="ARBA" id="ARBA00022525"/>
    </source>
</evidence>
<proteinExistence type="inferred from homology"/>
<dbReference type="Proteomes" id="UP001153269">
    <property type="component" value="Unassembled WGS sequence"/>
</dbReference>
<evidence type="ECO:0000256" key="1">
    <source>
        <dbReference type="ARBA" id="ARBA00004613"/>
    </source>
</evidence>
<organism evidence="7 8">
    <name type="scientific">Pleuronectes platessa</name>
    <name type="common">European plaice</name>
    <dbReference type="NCBI Taxonomy" id="8262"/>
    <lineage>
        <taxon>Eukaryota</taxon>
        <taxon>Metazoa</taxon>
        <taxon>Chordata</taxon>
        <taxon>Craniata</taxon>
        <taxon>Vertebrata</taxon>
        <taxon>Euteleostomi</taxon>
        <taxon>Actinopterygii</taxon>
        <taxon>Neopterygii</taxon>
        <taxon>Teleostei</taxon>
        <taxon>Neoteleostei</taxon>
        <taxon>Acanthomorphata</taxon>
        <taxon>Carangaria</taxon>
        <taxon>Pleuronectiformes</taxon>
        <taxon>Pleuronectoidei</taxon>
        <taxon>Pleuronectidae</taxon>
        <taxon>Pleuronectes</taxon>
    </lineage>
</organism>
<dbReference type="Pfam" id="PF08107">
    <property type="entry name" value="Antimicrobial12"/>
    <property type="match status" value="1"/>
</dbReference>
<keyword evidence="3" id="KW-0964">Secreted</keyword>
<keyword evidence="6" id="KW-0812">Transmembrane</keyword>
<evidence type="ECO:0000256" key="4">
    <source>
        <dbReference type="ARBA" id="ARBA00022529"/>
    </source>
</evidence>
<keyword evidence="8" id="KW-1185">Reference proteome</keyword>
<evidence type="ECO:0000313" key="8">
    <source>
        <dbReference type="Proteomes" id="UP001153269"/>
    </source>
</evidence>
<dbReference type="GO" id="GO:0005576">
    <property type="term" value="C:extracellular region"/>
    <property type="evidence" value="ECO:0007669"/>
    <property type="project" value="UniProtKB-SubCell"/>
</dbReference>
<evidence type="ECO:0000256" key="6">
    <source>
        <dbReference type="SAM" id="Phobius"/>
    </source>
</evidence>
<comment type="subcellular location">
    <subcellularLocation>
        <location evidence="1">Secreted</location>
    </subcellularLocation>
</comment>
<evidence type="ECO:0000313" key="7">
    <source>
        <dbReference type="EMBL" id="CAB1412623.1"/>
    </source>
</evidence>
<keyword evidence="6" id="KW-0472">Membrane</keyword>
<dbReference type="EMBL" id="CADEAL010000010">
    <property type="protein sequence ID" value="CAB1412623.1"/>
    <property type="molecule type" value="Genomic_DNA"/>
</dbReference>
<accession>A0A9N7Y4Q4</accession>
<evidence type="ECO:0000256" key="2">
    <source>
        <dbReference type="ARBA" id="ARBA00007419"/>
    </source>
</evidence>
<comment type="caution">
    <text evidence="7">The sequence shown here is derived from an EMBL/GenBank/DDBJ whole genome shotgun (WGS) entry which is preliminary data.</text>
</comment>
<dbReference type="AlphaFoldDB" id="A0A9N7Y4Q4"/>
<feature type="transmembrane region" description="Helical" evidence="6">
    <location>
        <begin position="160"/>
        <end position="185"/>
    </location>
</feature>
<dbReference type="GO" id="GO:0042742">
    <property type="term" value="P:defense response to bacterium"/>
    <property type="evidence" value="ECO:0007669"/>
    <property type="project" value="UniProtKB-KW"/>
</dbReference>
<protein>
    <submittedName>
        <fullName evidence="7">Uncharacterized protein</fullName>
    </submittedName>
</protein>
<reference evidence="7" key="1">
    <citation type="submission" date="2020-03" db="EMBL/GenBank/DDBJ databases">
        <authorList>
            <person name="Weist P."/>
        </authorList>
    </citation>
    <scope>NUCLEOTIDE SEQUENCE</scope>
</reference>
<keyword evidence="5" id="KW-0044">Antibiotic</keyword>
<keyword evidence="4" id="KW-0929">Antimicrobial</keyword>
<evidence type="ECO:0000256" key="5">
    <source>
        <dbReference type="ARBA" id="ARBA00023022"/>
    </source>
</evidence>
<sequence length="225" mass="25049">MCLDGSNRGAGVSTCGSERLDMATAIFLLPLHFDLLSSLPVRSSLVLLSDPLPPDTDPLAPLTFKPLKEFLLSAFVLDPKQETSFQTKPKPSRSLRTGLVFSPGQKLRDLCLNLRQLILSAATSEVVWLETYSEGRIMDMTTDFTFESHKAHFVFDRMKLAAAFLVLFLVVLMAEPGECFLGFLFRGIHHGIRAIHGLIHGHSYDEQQELDKRSVDDNPSAIVFD</sequence>
<gene>
    <name evidence="7" type="ORF">PLEPLA_LOCUS316</name>
</gene>
<dbReference type="InterPro" id="IPR012515">
    <property type="entry name" value="Antimicrobial12"/>
</dbReference>
<keyword evidence="6" id="KW-1133">Transmembrane helix</keyword>
<comment type="similarity">
    <text evidence="2">Belongs to the pleurocidin family.</text>
</comment>